<accession>A0AAV7PFN5</accession>
<evidence type="ECO:0000313" key="2">
    <source>
        <dbReference type="Proteomes" id="UP001066276"/>
    </source>
</evidence>
<comment type="caution">
    <text evidence="1">The sequence shown here is derived from an EMBL/GenBank/DDBJ whole genome shotgun (WGS) entry which is preliminary data.</text>
</comment>
<name>A0AAV7PFN5_PLEWA</name>
<organism evidence="1 2">
    <name type="scientific">Pleurodeles waltl</name>
    <name type="common">Iberian ribbed newt</name>
    <dbReference type="NCBI Taxonomy" id="8319"/>
    <lineage>
        <taxon>Eukaryota</taxon>
        <taxon>Metazoa</taxon>
        <taxon>Chordata</taxon>
        <taxon>Craniata</taxon>
        <taxon>Vertebrata</taxon>
        <taxon>Euteleostomi</taxon>
        <taxon>Amphibia</taxon>
        <taxon>Batrachia</taxon>
        <taxon>Caudata</taxon>
        <taxon>Salamandroidea</taxon>
        <taxon>Salamandridae</taxon>
        <taxon>Pleurodelinae</taxon>
        <taxon>Pleurodeles</taxon>
    </lineage>
</organism>
<dbReference type="Proteomes" id="UP001066276">
    <property type="component" value="Chromosome 7"/>
</dbReference>
<keyword evidence="2" id="KW-1185">Reference proteome</keyword>
<dbReference type="AlphaFoldDB" id="A0AAV7PFN5"/>
<proteinExistence type="predicted"/>
<protein>
    <submittedName>
        <fullName evidence="1">Uncharacterized protein</fullName>
    </submittedName>
</protein>
<reference evidence="1" key="1">
    <citation type="journal article" date="2022" name="bioRxiv">
        <title>Sequencing and chromosome-scale assembly of the giantPleurodeles waltlgenome.</title>
        <authorList>
            <person name="Brown T."/>
            <person name="Elewa A."/>
            <person name="Iarovenko S."/>
            <person name="Subramanian E."/>
            <person name="Araus A.J."/>
            <person name="Petzold A."/>
            <person name="Susuki M."/>
            <person name="Suzuki K.-i.T."/>
            <person name="Hayashi T."/>
            <person name="Toyoda A."/>
            <person name="Oliveira C."/>
            <person name="Osipova E."/>
            <person name="Leigh N.D."/>
            <person name="Simon A."/>
            <person name="Yun M.H."/>
        </authorList>
    </citation>
    <scope>NUCLEOTIDE SEQUENCE</scope>
    <source>
        <strain evidence="1">20211129_DDA</strain>
        <tissue evidence="1">Liver</tissue>
    </source>
</reference>
<evidence type="ECO:0000313" key="1">
    <source>
        <dbReference type="EMBL" id="KAJ1127006.1"/>
    </source>
</evidence>
<gene>
    <name evidence="1" type="ORF">NDU88_005412</name>
</gene>
<dbReference type="EMBL" id="JANPWB010000011">
    <property type="protein sequence ID" value="KAJ1127006.1"/>
    <property type="molecule type" value="Genomic_DNA"/>
</dbReference>
<sequence>MLGIMKLKKNEGPAPLMKIDLHSHLGDFYNKLANMITTLALKSDLASGLADISKEIHAPGEREAPMKNDIITMNQDIEKLQENGKQYWEDPIDLGVVQTFIDEARLPCLNRSNIDNLEELRTEDEVLAAIAALYSDKEPGPDGLTNWGKTLKAKSRFLDLGFLVAKLLTTHKWRSSEPLVYEAWVRSLSVWATAECTTLQREDVLGLRKYPLVT</sequence>